<keyword evidence="1" id="KW-1185">Reference proteome</keyword>
<organism evidence="1 2">
    <name type="scientific">Parascaris univalens</name>
    <name type="common">Nematode worm</name>
    <dbReference type="NCBI Taxonomy" id="6257"/>
    <lineage>
        <taxon>Eukaryota</taxon>
        <taxon>Metazoa</taxon>
        <taxon>Ecdysozoa</taxon>
        <taxon>Nematoda</taxon>
        <taxon>Chromadorea</taxon>
        <taxon>Rhabditida</taxon>
        <taxon>Spirurina</taxon>
        <taxon>Ascaridomorpha</taxon>
        <taxon>Ascaridoidea</taxon>
        <taxon>Ascarididae</taxon>
        <taxon>Parascaris</taxon>
    </lineage>
</organism>
<proteinExistence type="predicted"/>
<name>A0A915C5V1_PARUN</name>
<dbReference type="Proteomes" id="UP000887569">
    <property type="component" value="Unplaced"/>
</dbReference>
<reference evidence="2" key="1">
    <citation type="submission" date="2022-11" db="UniProtKB">
        <authorList>
            <consortium name="WormBaseParasite"/>
        </authorList>
    </citation>
    <scope>IDENTIFICATION</scope>
</reference>
<evidence type="ECO:0000313" key="2">
    <source>
        <dbReference type="WBParaSite" id="PgR092_g007_t01"/>
    </source>
</evidence>
<sequence>RTRQHRATFPKTRKTSSCFEFVTVSSVRKISCTIPFAPSKCFSGIGEAVFQGEVPLSLERIMHARSAELASTENSASTSVISTSFYSALCRFLQRNLIVKAILLILFPDLVFCTENDPTDIYLSVNGDQELFGIF</sequence>
<protein>
    <submittedName>
        <fullName evidence="2">Uncharacterized protein</fullName>
    </submittedName>
</protein>
<evidence type="ECO:0000313" key="1">
    <source>
        <dbReference type="Proteomes" id="UP000887569"/>
    </source>
</evidence>
<dbReference type="AlphaFoldDB" id="A0A915C5V1"/>
<dbReference type="WBParaSite" id="PgR092_g007_t01">
    <property type="protein sequence ID" value="PgR092_g007_t01"/>
    <property type="gene ID" value="PgR092_g007"/>
</dbReference>
<accession>A0A915C5V1</accession>